<dbReference type="PROSITE" id="PS50206">
    <property type="entry name" value="RHODANESE_3"/>
    <property type="match status" value="1"/>
</dbReference>
<proteinExistence type="predicted"/>
<evidence type="ECO:0000313" key="3">
    <source>
        <dbReference type="EMBL" id="GAA3899236.1"/>
    </source>
</evidence>
<accession>A0ABP7LED3</accession>
<dbReference type="InterPro" id="IPR036873">
    <property type="entry name" value="Rhodanese-like_dom_sf"/>
</dbReference>
<dbReference type="InterPro" id="IPR001763">
    <property type="entry name" value="Rhodanese-like_dom"/>
</dbReference>
<keyword evidence="1" id="KW-0732">Signal</keyword>
<gene>
    <name evidence="3" type="ORF">GCM10022228_07170</name>
</gene>
<comment type="caution">
    <text evidence="3">The sequence shown here is derived from an EMBL/GenBank/DDBJ whole genome shotgun (WGS) entry which is preliminary data.</text>
</comment>
<name>A0ABP7LED3_9GAMM</name>
<sequence>MKIHYAWAPVLLAATLSAAPAFAESSDSYRETQLGLYLDAKQAYALMQDDESAVLIDVRDPIEAKFTGFATPTDIHVPWMLADRDRFNEKARTWPMHKNTDFTDQVREQLEAQGVDQDAPVIVMCRSGSTRSAPAADAIHQMGYSEVYSVTDGFEGSKLEQGESVGVRAVDGWRNSGLPWSYSVDPDVAWQPEK</sequence>
<evidence type="ECO:0000256" key="1">
    <source>
        <dbReference type="SAM" id="SignalP"/>
    </source>
</evidence>
<evidence type="ECO:0000259" key="2">
    <source>
        <dbReference type="PROSITE" id="PS50206"/>
    </source>
</evidence>
<dbReference type="Proteomes" id="UP001500133">
    <property type="component" value="Unassembled WGS sequence"/>
</dbReference>
<evidence type="ECO:0000313" key="4">
    <source>
        <dbReference type="Proteomes" id="UP001500133"/>
    </source>
</evidence>
<keyword evidence="4" id="KW-1185">Reference proteome</keyword>
<reference evidence="4" key="1">
    <citation type="journal article" date="2019" name="Int. J. Syst. Evol. Microbiol.">
        <title>The Global Catalogue of Microorganisms (GCM) 10K type strain sequencing project: providing services to taxonomists for standard genome sequencing and annotation.</title>
        <authorList>
            <consortium name="The Broad Institute Genomics Platform"/>
            <consortium name="The Broad Institute Genome Sequencing Center for Infectious Disease"/>
            <person name="Wu L."/>
            <person name="Ma J."/>
        </authorList>
    </citation>
    <scope>NUCLEOTIDE SEQUENCE [LARGE SCALE GENOMIC DNA]</scope>
    <source>
        <strain evidence="4">JCM 16914</strain>
    </source>
</reference>
<organism evidence="3 4">
    <name type="scientific">Halomonas cibimaris</name>
    <dbReference type="NCBI Taxonomy" id="657012"/>
    <lineage>
        <taxon>Bacteria</taxon>
        <taxon>Pseudomonadati</taxon>
        <taxon>Pseudomonadota</taxon>
        <taxon>Gammaproteobacteria</taxon>
        <taxon>Oceanospirillales</taxon>
        <taxon>Halomonadaceae</taxon>
        <taxon>Halomonas</taxon>
    </lineage>
</organism>
<dbReference type="EMBL" id="BAAAZT010000028">
    <property type="protein sequence ID" value="GAA3899236.1"/>
    <property type="molecule type" value="Genomic_DNA"/>
</dbReference>
<feature type="chain" id="PRO_5045085899" description="Rhodanese domain-containing protein" evidence="1">
    <location>
        <begin position="24"/>
        <end position="194"/>
    </location>
</feature>
<dbReference type="SUPFAM" id="SSF52821">
    <property type="entry name" value="Rhodanese/Cell cycle control phosphatase"/>
    <property type="match status" value="1"/>
</dbReference>
<dbReference type="SMART" id="SM00450">
    <property type="entry name" value="RHOD"/>
    <property type="match status" value="1"/>
</dbReference>
<dbReference type="RefSeq" id="WP_344702409.1">
    <property type="nucleotide sequence ID" value="NZ_BAAAZT010000028.1"/>
</dbReference>
<dbReference type="Pfam" id="PF00581">
    <property type="entry name" value="Rhodanese"/>
    <property type="match status" value="1"/>
</dbReference>
<dbReference type="Gene3D" id="3.40.250.10">
    <property type="entry name" value="Rhodanese-like domain"/>
    <property type="match status" value="1"/>
</dbReference>
<feature type="domain" description="Rhodanese" evidence="2">
    <location>
        <begin position="49"/>
        <end position="166"/>
    </location>
</feature>
<feature type="signal peptide" evidence="1">
    <location>
        <begin position="1"/>
        <end position="23"/>
    </location>
</feature>
<protein>
    <recommendedName>
        <fullName evidence="2">Rhodanese domain-containing protein</fullName>
    </recommendedName>
</protein>